<sequence>MLLARAPFLSIEPMRKGQRYQSTRPWQKHIRDDAIRVEIPKHSIERNAKEDKVLILTPLREAEVGGREGDDVEINGVIDCGADDLGIGRGRQDGYAGASCSEELGHVDQGEHVTLRHEREEKHVEILWSPSSYHHPPPFNSLLIPLWNPIIVPISYHPNK</sequence>
<dbReference type="Proteomes" id="UP000775213">
    <property type="component" value="Unassembled WGS sequence"/>
</dbReference>
<comment type="caution">
    <text evidence="1">The sequence shown here is derived from an EMBL/GenBank/DDBJ whole genome shotgun (WGS) entry which is preliminary data.</text>
</comment>
<dbReference type="EMBL" id="JAGFBR010000007">
    <property type="protein sequence ID" value="KAH0463753.1"/>
    <property type="molecule type" value="Genomic_DNA"/>
</dbReference>
<organism evidence="1 2">
    <name type="scientific">Dendrobium chrysotoxum</name>
    <name type="common">Orchid</name>
    <dbReference type="NCBI Taxonomy" id="161865"/>
    <lineage>
        <taxon>Eukaryota</taxon>
        <taxon>Viridiplantae</taxon>
        <taxon>Streptophyta</taxon>
        <taxon>Embryophyta</taxon>
        <taxon>Tracheophyta</taxon>
        <taxon>Spermatophyta</taxon>
        <taxon>Magnoliopsida</taxon>
        <taxon>Liliopsida</taxon>
        <taxon>Asparagales</taxon>
        <taxon>Orchidaceae</taxon>
        <taxon>Epidendroideae</taxon>
        <taxon>Malaxideae</taxon>
        <taxon>Dendrobiinae</taxon>
        <taxon>Dendrobium</taxon>
    </lineage>
</organism>
<proteinExistence type="predicted"/>
<dbReference type="AlphaFoldDB" id="A0AAV7H6Z0"/>
<evidence type="ECO:0000313" key="2">
    <source>
        <dbReference type="Proteomes" id="UP000775213"/>
    </source>
</evidence>
<accession>A0AAV7H6Z0</accession>
<protein>
    <submittedName>
        <fullName evidence="1">Uncharacterized protein</fullName>
    </submittedName>
</protein>
<name>A0AAV7H6Z0_DENCH</name>
<gene>
    <name evidence="1" type="ORF">IEQ34_006539</name>
</gene>
<reference evidence="1 2" key="1">
    <citation type="journal article" date="2021" name="Hortic Res">
        <title>Chromosome-scale assembly of the Dendrobium chrysotoxum genome enhances the understanding of orchid evolution.</title>
        <authorList>
            <person name="Zhang Y."/>
            <person name="Zhang G.Q."/>
            <person name="Zhang D."/>
            <person name="Liu X.D."/>
            <person name="Xu X.Y."/>
            <person name="Sun W.H."/>
            <person name="Yu X."/>
            <person name="Zhu X."/>
            <person name="Wang Z.W."/>
            <person name="Zhao X."/>
            <person name="Zhong W.Y."/>
            <person name="Chen H."/>
            <person name="Yin W.L."/>
            <person name="Huang T."/>
            <person name="Niu S.C."/>
            <person name="Liu Z.J."/>
        </authorList>
    </citation>
    <scope>NUCLEOTIDE SEQUENCE [LARGE SCALE GENOMIC DNA]</scope>
    <source>
        <strain evidence="1">Lindl</strain>
    </source>
</reference>
<evidence type="ECO:0000313" key="1">
    <source>
        <dbReference type="EMBL" id="KAH0463753.1"/>
    </source>
</evidence>
<keyword evidence="2" id="KW-1185">Reference proteome</keyword>